<keyword evidence="2" id="KW-0378">Hydrolase</keyword>
<dbReference type="EMBL" id="UOED01000133">
    <property type="protein sequence ID" value="VAV99424.1"/>
    <property type="molecule type" value="Genomic_DNA"/>
</dbReference>
<dbReference type="EC" id="3.5.1.4" evidence="2"/>
<reference evidence="2" key="1">
    <citation type="submission" date="2018-06" db="EMBL/GenBank/DDBJ databases">
        <authorList>
            <person name="Zhirakovskaya E."/>
        </authorList>
    </citation>
    <scope>NUCLEOTIDE SEQUENCE</scope>
</reference>
<organism evidence="2">
    <name type="scientific">hydrothermal vent metagenome</name>
    <dbReference type="NCBI Taxonomy" id="652676"/>
    <lineage>
        <taxon>unclassified sequences</taxon>
        <taxon>metagenomes</taxon>
        <taxon>ecological metagenomes</taxon>
    </lineage>
</organism>
<dbReference type="Pfam" id="PF00795">
    <property type="entry name" value="CN_hydrolase"/>
    <property type="match status" value="1"/>
</dbReference>
<dbReference type="GO" id="GO:0004040">
    <property type="term" value="F:amidase activity"/>
    <property type="evidence" value="ECO:0007669"/>
    <property type="project" value="UniProtKB-EC"/>
</dbReference>
<evidence type="ECO:0000313" key="2">
    <source>
        <dbReference type="EMBL" id="VAV99424.1"/>
    </source>
</evidence>
<dbReference type="Gene3D" id="3.60.110.10">
    <property type="entry name" value="Carbon-nitrogen hydrolase"/>
    <property type="match status" value="1"/>
</dbReference>
<proteinExistence type="predicted"/>
<evidence type="ECO:0000259" key="1">
    <source>
        <dbReference type="PROSITE" id="PS50263"/>
    </source>
</evidence>
<gene>
    <name evidence="2" type="ORF">MNBD_ALPHA02-1990</name>
</gene>
<accession>A0A3B0RZR4</accession>
<dbReference type="PROSITE" id="PS01227">
    <property type="entry name" value="UPF0012"/>
    <property type="match status" value="1"/>
</dbReference>
<dbReference type="PANTHER" id="PTHR23088">
    <property type="entry name" value="NITRILASE-RELATED"/>
    <property type="match status" value="1"/>
</dbReference>
<name>A0A3B0RZR4_9ZZZZ</name>
<feature type="domain" description="CN hydrolase" evidence="1">
    <location>
        <begin position="4"/>
        <end position="230"/>
    </location>
</feature>
<protein>
    <submittedName>
        <fullName evidence="2">Aliphatic amidase AmiE</fullName>
        <ecNumber evidence="2">3.5.1.4</ecNumber>
    </submittedName>
</protein>
<sequence>MTYFTVAGLQLVLSGDDNLEVIRREVSGLKRRMPAVQMVMLGELSLFGPSPKHAAALGGDVEQALCDIARENEIWFIPGSLFEQDGDKIYNMAPVINPAGEVVRRYRKMFPFCPYEEGITPGTEFVTFDVPDVGRFGVLICYDMWFPETTRSLVSEGAEFILHPTMTNTVDRDAELAIARANAAMNQCYFMDINVAGDYGVGRSIVCGPGGEVIHEAGCGREVILIDVDLGHVRQVRERGWHGTGQTLKSFRDSDMSYPIYQDGGNKTDYLKSLGPLKKPCR</sequence>
<dbReference type="InterPro" id="IPR036526">
    <property type="entry name" value="C-N_Hydrolase_sf"/>
</dbReference>
<dbReference type="InterPro" id="IPR003010">
    <property type="entry name" value="C-N_Hydrolase"/>
</dbReference>
<dbReference type="PANTHER" id="PTHR23088:SF27">
    <property type="entry name" value="DEAMINATED GLUTATHIONE AMIDASE"/>
    <property type="match status" value="1"/>
</dbReference>
<dbReference type="SUPFAM" id="SSF56317">
    <property type="entry name" value="Carbon-nitrogen hydrolase"/>
    <property type="match status" value="1"/>
</dbReference>
<dbReference type="InterPro" id="IPR001110">
    <property type="entry name" value="UPF0012_CS"/>
</dbReference>
<dbReference type="AlphaFoldDB" id="A0A3B0RZR4"/>
<dbReference type="CDD" id="cd07197">
    <property type="entry name" value="nitrilase"/>
    <property type="match status" value="1"/>
</dbReference>
<dbReference type="PROSITE" id="PS50263">
    <property type="entry name" value="CN_HYDROLASE"/>
    <property type="match status" value="1"/>
</dbReference>